<name>A0A1H3CKW6_9ACTN</name>
<gene>
    <name evidence="3" type="ORF">SAMN05660209_00647</name>
</gene>
<keyword evidence="2" id="KW-1133">Transmembrane helix</keyword>
<dbReference type="Proteomes" id="UP000198921">
    <property type="component" value="Unassembled WGS sequence"/>
</dbReference>
<evidence type="ECO:0000256" key="2">
    <source>
        <dbReference type="SAM" id="Phobius"/>
    </source>
</evidence>
<dbReference type="STRING" id="1137993.SAMN05660209_00647"/>
<accession>A0A1H3CKW6</accession>
<proteinExistence type="predicted"/>
<feature type="transmembrane region" description="Helical" evidence="2">
    <location>
        <begin position="29"/>
        <end position="48"/>
    </location>
</feature>
<dbReference type="EMBL" id="FNOT01000002">
    <property type="protein sequence ID" value="SDX54224.1"/>
    <property type="molecule type" value="Genomic_DNA"/>
</dbReference>
<reference evidence="4" key="1">
    <citation type="submission" date="2016-10" db="EMBL/GenBank/DDBJ databases">
        <authorList>
            <person name="Varghese N."/>
            <person name="Submissions S."/>
        </authorList>
    </citation>
    <scope>NUCLEOTIDE SEQUENCE [LARGE SCALE GENOMIC DNA]</scope>
    <source>
        <strain evidence="4">DSM 45422</strain>
    </source>
</reference>
<keyword evidence="2" id="KW-0472">Membrane</keyword>
<feature type="transmembrane region" description="Helical" evidence="2">
    <location>
        <begin position="5"/>
        <end position="23"/>
    </location>
</feature>
<dbReference type="AlphaFoldDB" id="A0A1H3CKW6"/>
<feature type="region of interest" description="Disordered" evidence="1">
    <location>
        <begin position="65"/>
        <end position="106"/>
    </location>
</feature>
<dbReference type="RefSeq" id="WP_091151429.1">
    <property type="nucleotide sequence ID" value="NZ_FNOT01000002.1"/>
</dbReference>
<feature type="compositionally biased region" description="Basic and acidic residues" evidence="1">
    <location>
        <begin position="69"/>
        <end position="93"/>
    </location>
</feature>
<keyword evidence="2" id="KW-0812">Transmembrane</keyword>
<keyword evidence="4" id="KW-1185">Reference proteome</keyword>
<sequence length="106" mass="11879">MLRRLIGWGGVWLAGSVAAFLLLDPILAAFVAIVGLCLWGVAVLASGWEQHPSFEQRELVRARRRAARRERTKDARARDRARWEAHQQRKADRSAGNPLDGPATRP</sequence>
<evidence type="ECO:0000313" key="3">
    <source>
        <dbReference type="EMBL" id="SDX54224.1"/>
    </source>
</evidence>
<dbReference type="OrthoDB" id="5193892at2"/>
<evidence type="ECO:0000256" key="1">
    <source>
        <dbReference type="SAM" id="MobiDB-lite"/>
    </source>
</evidence>
<organism evidence="3 4">
    <name type="scientific">Geodermatophilus africanus</name>
    <dbReference type="NCBI Taxonomy" id="1137993"/>
    <lineage>
        <taxon>Bacteria</taxon>
        <taxon>Bacillati</taxon>
        <taxon>Actinomycetota</taxon>
        <taxon>Actinomycetes</taxon>
        <taxon>Geodermatophilales</taxon>
        <taxon>Geodermatophilaceae</taxon>
        <taxon>Geodermatophilus</taxon>
    </lineage>
</organism>
<evidence type="ECO:0000313" key="4">
    <source>
        <dbReference type="Proteomes" id="UP000198921"/>
    </source>
</evidence>
<protein>
    <submittedName>
        <fullName evidence="3">Uncharacterized protein</fullName>
    </submittedName>
</protein>